<proteinExistence type="predicted"/>
<accession>A0AAF0W6P7</accession>
<evidence type="ECO:0008006" key="3">
    <source>
        <dbReference type="Google" id="ProtNLM"/>
    </source>
</evidence>
<dbReference type="PANTHER" id="PTHR46481">
    <property type="entry name" value="ZINC FINGER BED DOMAIN-CONTAINING PROTEIN 4"/>
    <property type="match status" value="1"/>
</dbReference>
<reference evidence="1" key="1">
    <citation type="journal article" date="2016" name="Nat. Genet.">
        <title>A high-quality carrot genome assembly provides new insights into carotenoid accumulation and asterid genome evolution.</title>
        <authorList>
            <person name="Iorizzo M."/>
            <person name="Ellison S."/>
            <person name="Senalik D."/>
            <person name="Zeng P."/>
            <person name="Satapoomin P."/>
            <person name="Huang J."/>
            <person name="Bowman M."/>
            <person name="Iovene M."/>
            <person name="Sanseverino W."/>
            <person name="Cavagnaro P."/>
            <person name="Yildiz M."/>
            <person name="Macko-Podgorni A."/>
            <person name="Moranska E."/>
            <person name="Grzebelus E."/>
            <person name="Grzebelus D."/>
            <person name="Ashrafi H."/>
            <person name="Zheng Z."/>
            <person name="Cheng S."/>
            <person name="Spooner D."/>
            <person name="Van Deynze A."/>
            <person name="Simon P."/>
        </authorList>
    </citation>
    <scope>NUCLEOTIDE SEQUENCE</scope>
    <source>
        <tissue evidence="1">Leaf</tissue>
    </source>
</reference>
<dbReference type="PANTHER" id="PTHR46481:SF6">
    <property type="entry name" value="ZINC FINGER BED DOMAIN-CONTAINING PROTEIN RICESLEEPER 2-LIKE"/>
    <property type="match status" value="1"/>
</dbReference>
<organism evidence="1 2">
    <name type="scientific">Daucus carota subsp. sativus</name>
    <name type="common">Carrot</name>
    <dbReference type="NCBI Taxonomy" id="79200"/>
    <lineage>
        <taxon>Eukaryota</taxon>
        <taxon>Viridiplantae</taxon>
        <taxon>Streptophyta</taxon>
        <taxon>Embryophyta</taxon>
        <taxon>Tracheophyta</taxon>
        <taxon>Spermatophyta</taxon>
        <taxon>Magnoliopsida</taxon>
        <taxon>eudicotyledons</taxon>
        <taxon>Gunneridae</taxon>
        <taxon>Pentapetalae</taxon>
        <taxon>asterids</taxon>
        <taxon>campanulids</taxon>
        <taxon>Apiales</taxon>
        <taxon>Apiaceae</taxon>
        <taxon>Apioideae</taxon>
        <taxon>Scandiceae</taxon>
        <taxon>Daucinae</taxon>
        <taxon>Daucus</taxon>
        <taxon>Daucus sect. Daucus</taxon>
    </lineage>
</organism>
<evidence type="ECO:0000313" key="2">
    <source>
        <dbReference type="Proteomes" id="UP000077755"/>
    </source>
</evidence>
<dbReference type="InterPro" id="IPR052035">
    <property type="entry name" value="ZnF_BED_domain_contain"/>
</dbReference>
<evidence type="ECO:0000313" key="1">
    <source>
        <dbReference type="EMBL" id="WOG84027.1"/>
    </source>
</evidence>
<dbReference type="AlphaFoldDB" id="A0AAF0W6P7"/>
<dbReference type="EMBL" id="CP093343">
    <property type="protein sequence ID" value="WOG84027.1"/>
    <property type="molecule type" value="Genomic_DNA"/>
</dbReference>
<dbReference type="Proteomes" id="UP000077755">
    <property type="component" value="Chromosome 1"/>
</dbReference>
<keyword evidence="2" id="KW-1185">Reference proteome</keyword>
<reference evidence="1" key="2">
    <citation type="submission" date="2022-03" db="EMBL/GenBank/DDBJ databases">
        <title>Draft title - Genomic analysis of global carrot germplasm unveils the trajectory of domestication and the origin of high carotenoid orange carrot.</title>
        <authorList>
            <person name="Iorizzo M."/>
            <person name="Ellison S."/>
            <person name="Senalik D."/>
            <person name="Macko-Podgorni A."/>
            <person name="Grzebelus D."/>
            <person name="Bostan H."/>
            <person name="Rolling W."/>
            <person name="Curaba J."/>
            <person name="Simon P."/>
        </authorList>
    </citation>
    <scope>NUCLEOTIDE SEQUENCE</scope>
    <source>
        <tissue evidence="1">Leaf</tissue>
    </source>
</reference>
<name>A0AAF0W6P7_DAUCS</name>
<dbReference type="SUPFAM" id="SSF140996">
    <property type="entry name" value="Hermes dimerisation domain"/>
    <property type="match status" value="1"/>
</dbReference>
<sequence length="165" mass="18987">MLPPGPDKKQWCSCKRCGATYACPSTYGTGNLHKHLERCKRRDTIDIGQLLISCDHGSVFLGTKKFDQQKFRELLVVAIIMHCQPYQFVEYEGFRAVFRYLNENVQTISRNTCKSNVNKLYAREKERLKSLLQSSPGRIFLTSDLWSSIILDGYLSLTAHFVDKD</sequence>
<gene>
    <name evidence="1" type="ORF">DCAR_0103207</name>
</gene>
<protein>
    <recommendedName>
        <fullName evidence="3">BED-type domain-containing protein</fullName>
    </recommendedName>
</protein>